<name>A0A1G7V1V0_9MICO</name>
<dbReference type="Proteomes" id="UP000199009">
    <property type="component" value="Chromosome I"/>
</dbReference>
<sequence>MAGARPGGVTLVSILAWISGVLQLITGIVLLFAPDGANGAVTIAAWISIVLGIITIAVGVGLWRGSPVARIIATIVFVLNLISAVVAMFTASGSLWAALVNGLLALIGIILLWTRAASDFFRR</sequence>
<feature type="transmembrane region" description="Helical" evidence="1">
    <location>
        <begin position="70"/>
        <end position="89"/>
    </location>
</feature>
<evidence type="ECO:0000256" key="1">
    <source>
        <dbReference type="SAM" id="Phobius"/>
    </source>
</evidence>
<accession>A0A1G7V1V0</accession>
<dbReference type="STRING" id="370764.SAMN04489810_0563"/>
<dbReference type="AlphaFoldDB" id="A0A1G7V1V0"/>
<feature type="transmembrane region" description="Helical" evidence="1">
    <location>
        <begin position="12"/>
        <end position="33"/>
    </location>
</feature>
<keyword evidence="3" id="KW-1185">Reference proteome</keyword>
<organism evidence="2 3">
    <name type="scientific">Microbacterium pygmaeum</name>
    <dbReference type="NCBI Taxonomy" id="370764"/>
    <lineage>
        <taxon>Bacteria</taxon>
        <taxon>Bacillati</taxon>
        <taxon>Actinomycetota</taxon>
        <taxon>Actinomycetes</taxon>
        <taxon>Micrococcales</taxon>
        <taxon>Microbacteriaceae</taxon>
        <taxon>Microbacterium</taxon>
    </lineage>
</organism>
<feature type="transmembrane region" description="Helical" evidence="1">
    <location>
        <begin position="95"/>
        <end position="114"/>
    </location>
</feature>
<keyword evidence="1" id="KW-0472">Membrane</keyword>
<evidence type="ECO:0000313" key="3">
    <source>
        <dbReference type="Proteomes" id="UP000199009"/>
    </source>
</evidence>
<gene>
    <name evidence="2" type="ORF">SAMN04489810_0563</name>
</gene>
<protein>
    <submittedName>
        <fullName evidence="2">Uncharacterized protein</fullName>
    </submittedName>
</protein>
<dbReference type="RefSeq" id="WP_091485911.1">
    <property type="nucleotide sequence ID" value="NZ_LT629692.1"/>
</dbReference>
<dbReference type="EMBL" id="LT629692">
    <property type="protein sequence ID" value="SDG53548.1"/>
    <property type="molecule type" value="Genomic_DNA"/>
</dbReference>
<keyword evidence="1" id="KW-0812">Transmembrane</keyword>
<feature type="transmembrane region" description="Helical" evidence="1">
    <location>
        <begin position="39"/>
        <end position="63"/>
    </location>
</feature>
<reference evidence="2 3" key="1">
    <citation type="submission" date="2016-10" db="EMBL/GenBank/DDBJ databases">
        <authorList>
            <person name="de Groot N.N."/>
        </authorList>
    </citation>
    <scope>NUCLEOTIDE SEQUENCE [LARGE SCALE GENOMIC DNA]</scope>
    <source>
        <strain evidence="2 3">DSM 23142</strain>
    </source>
</reference>
<dbReference type="OrthoDB" id="4981655at2"/>
<keyword evidence="1" id="KW-1133">Transmembrane helix</keyword>
<proteinExistence type="predicted"/>
<evidence type="ECO:0000313" key="2">
    <source>
        <dbReference type="EMBL" id="SDG53548.1"/>
    </source>
</evidence>